<feature type="region of interest" description="Disordered" evidence="1">
    <location>
        <begin position="26"/>
        <end position="45"/>
    </location>
</feature>
<sequence length="236" mass="27265">MARDNDEGMAAVAKARKEVRFRFEDLQSALPDQDKRQSINEPDAVPGLRRASQGLASEHFPAPDVNDVIDLDDMEASGTPRVGFLDEEGPTFEDYRRNLVPRIPDFRYTVTREDFEQDVTSRAEALAEVYSSVNKKTGPCFPFKALSDEAQRDLPYEGVVDFTDFHKLAQQHPEAIFYEFKLRTFWFYAYRELAEELHTQARNLDHNMVITHAWLEKIEKSPFFVKLQADAAKWRA</sequence>
<evidence type="ECO:0000256" key="1">
    <source>
        <dbReference type="SAM" id="MobiDB-lite"/>
    </source>
</evidence>
<keyword evidence="3" id="KW-1185">Reference proteome</keyword>
<evidence type="ECO:0000313" key="2">
    <source>
        <dbReference type="EMBL" id="KAK3937936.1"/>
    </source>
</evidence>
<comment type="caution">
    <text evidence="2">The sequence shown here is derived from an EMBL/GenBank/DDBJ whole genome shotgun (WGS) entry which is preliminary data.</text>
</comment>
<dbReference type="AlphaFoldDB" id="A0AAN6N2G0"/>
<protein>
    <submittedName>
        <fullName evidence="2">Uncharacterized protein</fullName>
    </submittedName>
</protein>
<evidence type="ECO:0000313" key="3">
    <source>
        <dbReference type="Proteomes" id="UP001303473"/>
    </source>
</evidence>
<organism evidence="2 3">
    <name type="scientific">Diplogelasinospora grovesii</name>
    <dbReference type="NCBI Taxonomy" id="303347"/>
    <lineage>
        <taxon>Eukaryota</taxon>
        <taxon>Fungi</taxon>
        <taxon>Dikarya</taxon>
        <taxon>Ascomycota</taxon>
        <taxon>Pezizomycotina</taxon>
        <taxon>Sordariomycetes</taxon>
        <taxon>Sordariomycetidae</taxon>
        <taxon>Sordariales</taxon>
        <taxon>Diplogelasinosporaceae</taxon>
        <taxon>Diplogelasinospora</taxon>
    </lineage>
</organism>
<proteinExistence type="predicted"/>
<gene>
    <name evidence="2" type="ORF">QBC46DRAFT_442196</name>
</gene>
<dbReference type="EMBL" id="MU853841">
    <property type="protein sequence ID" value="KAK3937936.1"/>
    <property type="molecule type" value="Genomic_DNA"/>
</dbReference>
<name>A0AAN6N2G0_9PEZI</name>
<dbReference type="Proteomes" id="UP001303473">
    <property type="component" value="Unassembled WGS sequence"/>
</dbReference>
<reference evidence="3" key="1">
    <citation type="journal article" date="2023" name="Mol. Phylogenet. Evol.">
        <title>Genome-scale phylogeny and comparative genomics of the fungal order Sordariales.</title>
        <authorList>
            <person name="Hensen N."/>
            <person name="Bonometti L."/>
            <person name="Westerberg I."/>
            <person name="Brannstrom I.O."/>
            <person name="Guillou S."/>
            <person name="Cros-Aarteil S."/>
            <person name="Calhoun S."/>
            <person name="Haridas S."/>
            <person name="Kuo A."/>
            <person name="Mondo S."/>
            <person name="Pangilinan J."/>
            <person name="Riley R."/>
            <person name="LaButti K."/>
            <person name="Andreopoulos B."/>
            <person name="Lipzen A."/>
            <person name="Chen C."/>
            <person name="Yan M."/>
            <person name="Daum C."/>
            <person name="Ng V."/>
            <person name="Clum A."/>
            <person name="Steindorff A."/>
            <person name="Ohm R.A."/>
            <person name="Martin F."/>
            <person name="Silar P."/>
            <person name="Natvig D.O."/>
            <person name="Lalanne C."/>
            <person name="Gautier V."/>
            <person name="Ament-Velasquez S.L."/>
            <person name="Kruys A."/>
            <person name="Hutchinson M.I."/>
            <person name="Powell A.J."/>
            <person name="Barry K."/>
            <person name="Miller A.N."/>
            <person name="Grigoriev I.V."/>
            <person name="Debuchy R."/>
            <person name="Gladieux P."/>
            <person name="Hiltunen Thoren M."/>
            <person name="Johannesson H."/>
        </authorList>
    </citation>
    <scope>NUCLEOTIDE SEQUENCE [LARGE SCALE GENOMIC DNA]</scope>
    <source>
        <strain evidence="3">CBS 340.73</strain>
    </source>
</reference>
<accession>A0AAN6N2G0</accession>